<evidence type="ECO:0000256" key="2">
    <source>
        <dbReference type="ARBA" id="ARBA00022553"/>
    </source>
</evidence>
<evidence type="ECO:0000313" key="5">
    <source>
        <dbReference type="Proteomes" id="UP000298061"/>
    </source>
</evidence>
<dbReference type="Proteomes" id="UP000298061">
    <property type="component" value="Unassembled WGS sequence"/>
</dbReference>
<protein>
    <recommendedName>
        <fullName evidence="3">Polyketide synthase-like phosphopantetheine-binding domain-containing protein</fullName>
    </recommendedName>
</protein>
<dbReference type="SUPFAM" id="SSF51735">
    <property type="entry name" value="NAD(P)-binding Rossmann-fold domains"/>
    <property type="match status" value="1"/>
</dbReference>
<dbReference type="STRING" id="135208.A0A4Z0A9H9"/>
<evidence type="ECO:0000256" key="1">
    <source>
        <dbReference type="ARBA" id="ARBA00022450"/>
    </source>
</evidence>
<feature type="domain" description="Polyketide synthase-like phosphopantetheine-binding" evidence="3">
    <location>
        <begin position="466"/>
        <end position="541"/>
    </location>
</feature>
<dbReference type="GO" id="GO:0031177">
    <property type="term" value="F:phosphopantetheine binding"/>
    <property type="evidence" value="ECO:0007669"/>
    <property type="project" value="InterPro"/>
</dbReference>
<keyword evidence="1" id="KW-0596">Phosphopantetheine</keyword>
<keyword evidence="2" id="KW-0597">Phosphoprotein</keyword>
<dbReference type="Gene3D" id="3.40.50.720">
    <property type="entry name" value="NAD(P)-binding Rossmann-like Domain"/>
    <property type="match status" value="1"/>
</dbReference>
<organism evidence="4 5">
    <name type="scientific">Hericium alpestre</name>
    <dbReference type="NCBI Taxonomy" id="135208"/>
    <lineage>
        <taxon>Eukaryota</taxon>
        <taxon>Fungi</taxon>
        <taxon>Dikarya</taxon>
        <taxon>Basidiomycota</taxon>
        <taxon>Agaricomycotina</taxon>
        <taxon>Agaricomycetes</taxon>
        <taxon>Russulales</taxon>
        <taxon>Hericiaceae</taxon>
        <taxon>Hericium</taxon>
    </lineage>
</organism>
<dbReference type="PANTHER" id="PTHR43439">
    <property type="entry name" value="PHENYLACETATE-COENZYME A LIGASE"/>
    <property type="match status" value="1"/>
</dbReference>
<gene>
    <name evidence="4" type="ORF">EWM64_g1012</name>
</gene>
<dbReference type="InterPro" id="IPR000873">
    <property type="entry name" value="AMP-dep_synth/lig_dom"/>
</dbReference>
<accession>A0A4Z0A9H9</accession>
<dbReference type="InterPro" id="IPR051414">
    <property type="entry name" value="Adenylate-forming_Reductase"/>
</dbReference>
<reference evidence="4 5" key="1">
    <citation type="submission" date="2019-02" db="EMBL/GenBank/DDBJ databases">
        <title>Genome sequencing of the rare red list fungi Hericium alpestre (H. flagellum).</title>
        <authorList>
            <person name="Buettner E."/>
            <person name="Kellner H."/>
        </authorList>
    </citation>
    <scope>NUCLEOTIDE SEQUENCE [LARGE SCALE GENOMIC DNA]</scope>
    <source>
        <strain evidence="4 5">DSM 108284</strain>
    </source>
</reference>
<evidence type="ECO:0000259" key="3">
    <source>
        <dbReference type="SMART" id="SM00823"/>
    </source>
</evidence>
<keyword evidence="5" id="KW-1185">Reference proteome</keyword>
<dbReference type="OrthoDB" id="429813at2759"/>
<dbReference type="InterPro" id="IPR013120">
    <property type="entry name" value="FAR_NAD-bd"/>
</dbReference>
<dbReference type="SMART" id="SM00823">
    <property type="entry name" value="PKS_PP"/>
    <property type="match status" value="1"/>
</dbReference>
<dbReference type="Pfam" id="PF00501">
    <property type="entry name" value="AMP-binding"/>
    <property type="match status" value="1"/>
</dbReference>
<dbReference type="Pfam" id="PF23562">
    <property type="entry name" value="AMP-binding_C_3"/>
    <property type="match status" value="1"/>
</dbReference>
<dbReference type="Pfam" id="PF07993">
    <property type="entry name" value="NAD_binding_4"/>
    <property type="match status" value="1"/>
</dbReference>
<evidence type="ECO:0000313" key="4">
    <source>
        <dbReference type="EMBL" id="TFY82997.1"/>
    </source>
</evidence>
<dbReference type="InterPro" id="IPR042099">
    <property type="entry name" value="ANL_N_sf"/>
</dbReference>
<sequence length="957" mass="105732">MFLNATHPLPPVPATQVLNSATFHAPSLDGTLSLPELYDWQLEHSPLHPLFTYADNDGSIKDILWKEAMQAIRRYATVACKTLGFDSPEILRSEPARPIVAILAASDSITYFTTAMGLAYAGFIPFPISPRNSPAAVAHLIKKTAATYVLIGIEDALRVLADNVMKLLKAEAADRPLPNISPAPLFEDLYNASVDDSDQALRAAKADWKSPFIILHSSGQISHQSTPIFWTHKHAIEIARTPYYGQRDLTGVRIGCHSMPMYHGMGSFLMAWSAAAGVVLAVFRPQSPAQQPTPDTVFSSIIASKSNLIFTVPSFVETWSKDEAYVSKMAELTGVMAGGGPLSKEVGDYLSSKGVNYINIYGCTEVGMFSLVIPSPAGSDWQYFSPAAYLNTAFIPNGDNKYELIIKMILVASKEKPFLYTAKNTPRRQRILQNYEEEIKQLFKSVDESAQSEVPPPAGWDNARTTQFVRTVVHRVLEKEISDDEDLFQHGCDSLQATWIRNTIIRVLREATDADATKIPNSFIYEHPYISSLASFLSSFVLGRKDVAKEGDKVAEMLAMVKKYTGDIPRHVPSMPYPYRDTVLLTGSTGGLGVHILAHLVADPAVMRIYAFNRKSSSKSLYDRQVEALRSRGLDEALVLSSKVVLVETDISRAKLDVSADLWNELQSLVTHIIHNAWRVDFKLSLQSFEANVKGLRNLLDFALLSPLARPPRLSFTSSIGIFHDVHVQGAIPETPIKPEAAVSYGYPESKWVGEKILEIFAQKSSVRPINIRVGQLGGGRNGAWTTAEWLPSLVRSSVYLGALPDCEGDISWIQGDLAAAAVVDMRDSPFNIVHLVHPRPVSWSNVFRHFSSALDLPLVPYTDWLARLDKSAEGVSPLTDTNDFKSNPALRLLDWFHSAWNDHGTGASEALGFPKLQTINAIKSSPMLADEHVARIGEKDVFQWVDYWKAVGFIPV</sequence>
<dbReference type="SUPFAM" id="SSF56801">
    <property type="entry name" value="Acetyl-CoA synthetase-like"/>
    <property type="match status" value="1"/>
</dbReference>
<comment type="caution">
    <text evidence="4">The sequence shown here is derived from an EMBL/GenBank/DDBJ whole genome shotgun (WGS) entry which is preliminary data.</text>
</comment>
<proteinExistence type="predicted"/>
<dbReference type="PANTHER" id="PTHR43439:SF2">
    <property type="entry name" value="ENZYME, PUTATIVE (JCVI)-RELATED"/>
    <property type="match status" value="1"/>
</dbReference>
<dbReference type="Gene3D" id="3.40.50.12780">
    <property type="entry name" value="N-terminal domain of ligase-like"/>
    <property type="match status" value="1"/>
</dbReference>
<name>A0A4Z0A9H9_9AGAM</name>
<dbReference type="SUPFAM" id="SSF47336">
    <property type="entry name" value="ACP-like"/>
    <property type="match status" value="1"/>
</dbReference>
<dbReference type="AlphaFoldDB" id="A0A4Z0A9H9"/>
<dbReference type="InterPro" id="IPR020806">
    <property type="entry name" value="PKS_PP-bd"/>
</dbReference>
<dbReference type="InterPro" id="IPR036291">
    <property type="entry name" value="NAD(P)-bd_dom_sf"/>
</dbReference>
<dbReference type="InterPro" id="IPR036736">
    <property type="entry name" value="ACP-like_sf"/>
</dbReference>
<dbReference type="Gene3D" id="1.10.1200.10">
    <property type="entry name" value="ACP-like"/>
    <property type="match status" value="1"/>
</dbReference>
<dbReference type="EMBL" id="SFCI01000061">
    <property type="protein sequence ID" value="TFY82997.1"/>
    <property type="molecule type" value="Genomic_DNA"/>
</dbReference>